<feature type="region of interest" description="Disordered" evidence="1">
    <location>
        <begin position="245"/>
        <end position="274"/>
    </location>
</feature>
<organism evidence="2">
    <name type="scientific">uncultured Microvirga sp</name>
    <dbReference type="NCBI Taxonomy" id="412392"/>
    <lineage>
        <taxon>Bacteria</taxon>
        <taxon>Pseudomonadati</taxon>
        <taxon>Pseudomonadota</taxon>
        <taxon>Alphaproteobacteria</taxon>
        <taxon>Hyphomicrobiales</taxon>
        <taxon>Methylobacteriaceae</taxon>
        <taxon>Microvirga</taxon>
        <taxon>environmental samples</taxon>
    </lineage>
</organism>
<feature type="region of interest" description="Disordered" evidence="1">
    <location>
        <begin position="299"/>
        <end position="336"/>
    </location>
</feature>
<reference evidence="2" key="1">
    <citation type="submission" date="2020-02" db="EMBL/GenBank/DDBJ databases">
        <authorList>
            <person name="Meier V. D."/>
        </authorList>
    </citation>
    <scope>NUCLEOTIDE SEQUENCE</scope>
    <source>
        <strain evidence="2">AVDCRST_MAG90</strain>
    </source>
</reference>
<sequence>GKCVLRRHRRRARLGASHRGRGQGHGARGAALPARADPDPDRHAGMEPPRRPRGVGGRRAGARARPVAAGRPRFRDRHGAAGLVARLSGAARPTGQRRRDRVVPARPPADLDRRDRRADGARHRPGLGGRLRVLPPPLAPARGGFPAPPDRDAERCAPAGCRADAGRGAGRPVRHHRAHAGGARLRPDPHPLCLDRRQDRGRLGPAAAALALYPGAAHAALDPVDAGRRGRHGEFRRLSRPVRLRGSGRADHGLWHAGPREPAPGHRGAGPPHRAALGRLCLPLSEPGRARACARAVRGPRHRLWASSPPRPASGSGASPRTAPLAPRPLVGTKTL</sequence>
<gene>
    <name evidence="2" type="ORF">AVDCRST_MAG90-1906</name>
</gene>
<accession>A0A6J4LVR3</accession>
<evidence type="ECO:0000256" key="1">
    <source>
        <dbReference type="SAM" id="MobiDB-lite"/>
    </source>
</evidence>
<dbReference type="AlphaFoldDB" id="A0A6J4LVR3"/>
<feature type="non-terminal residue" evidence="2">
    <location>
        <position position="336"/>
    </location>
</feature>
<protein>
    <submittedName>
        <fullName evidence="2">Uncharacterized protein</fullName>
    </submittedName>
</protein>
<evidence type="ECO:0000313" key="2">
    <source>
        <dbReference type="EMBL" id="CAA9339453.1"/>
    </source>
</evidence>
<feature type="compositionally biased region" description="Basic and acidic residues" evidence="1">
    <location>
        <begin position="36"/>
        <end position="50"/>
    </location>
</feature>
<feature type="compositionally biased region" description="Low complexity" evidence="1">
    <location>
        <begin position="265"/>
        <end position="274"/>
    </location>
</feature>
<feature type="compositionally biased region" description="Basic and acidic residues" evidence="1">
    <location>
        <begin position="109"/>
        <end position="122"/>
    </location>
</feature>
<feature type="region of interest" description="Disordered" evidence="1">
    <location>
        <begin position="1"/>
        <end position="138"/>
    </location>
</feature>
<feature type="non-terminal residue" evidence="2">
    <location>
        <position position="1"/>
    </location>
</feature>
<name>A0A6J4LVR3_9HYPH</name>
<feature type="compositionally biased region" description="Basic residues" evidence="1">
    <location>
        <begin position="1"/>
        <end position="22"/>
    </location>
</feature>
<dbReference type="EMBL" id="CADCUC010000373">
    <property type="protein sequence ID" value="CAA9339453.1"/>
    <property type="molecule type" value="Genomic_DNA"/>
</dbReference>
<proteinExistence type="predicted"/>
<feature type="region of interest" description="Disordered" evidence="1">
    <location>
        <begin position="165"/>
        <end position="191"/>
    </location>
</feature>